<evidence type="ECO:0000313" key="3">
    <source>
        <dbReference type="Proteomes" id="UP000436138"/>
    </source>
</evidence>
<protein>
    <submittedName>
        <fullName evidence="2">Uncharacterized protein</fullName>
    </submittedName>
</protein>
<feature type="region of interest" description="Disordered" evidence="1">
    <location>
        <begin position="20"/>
        <end position="48"/>
    </location>
</feature>
<evidence type="ECO:0000256" key="1">
    <source>
        <dbReference type="SAM" id="MobiDB-lite"/>
    </source>
</evidence>
<proteinExistence type="predicted"/>
<dbReference type="KEGG" id="sbro:GQF42_23685"/>
<name>A0A6I6NCL9_9ACTN</name>
<dbReference type="EMBL" id="CP047020">
    <property type="protein sequence ID" value="QHA05887.1"/>
    <property type="molecule type" value="Genomic_DNA"/>
</dbReference>
<keyword evidence="3" id="KW-1185">Reference proteome</keyword>
<evidence type="ECO:0000313" key="2">
    <source>
        <dbReference type="EMBL" id="QHA05887.1"/>
    </source>
</evidence>
<sequence>MSAWEVTALIAGVLLHETARAERPSRAAGRPSVRTGGVGLSRRSRTAL</sequence>
<dbReference type="AlphaFoldDB" id="A0A6I6NCL9"/>
<accession>A0A6I6NCL9</accession>
<reference evidence="2 3" key="1">
    <citation type="submission" date="2019-12" db="EMBL/GenBank/DDBJ databases">
        <title>Streptomyces sp. strain T44 isolated from rhizosphere soil of Broussonetia papyrifera.</title>
        <authorList>
            <person name="Mo P."/>
        </authorList>
    </citation>
    <scope>NUCLEOTIDE SEQUENCE [LARGE SCALE GENOMIC DNA]</scope>
    <source>
        <strain evidence="2 3">T44</strain>
    </source>
</reference>
<organism evidence="2 3">
    <name type="scientific">Streptomyces broussonetiae</name>
    <dbReference type="NCBI Taxonomy" id="2686304"/>
    <lineage>
        <taxon>Bacteria</taxon>
        <taxon>Bacillati</taxon>
        <taxon>Actinomycetota</taxon>
        <taxon>Actinomycetes</taxon>
        <taxon>Kitasatosporales</taxon>
        <taxon>Streptomycetaceae</taxon>
        <taxon>Streptomyces</taxon>
    </lineage>
</organism>
<dbReference type="Proteomes" id="UP000436138">
    <property type="component" value="Chromosome"/>
</dbReference>
<gene>
    <name evidence="2" type="ORF">GQF42_23685</name>
</gene>
<dbReference type="RefSeq" id="WP_158923015.1">
    <property type="nucleotide sequence ID" value="NZ_CP047020.1"/>
</dbReference>